<accession>A0A6C0JHM5</accession>
<proteinExistence type="predicted"/>
<dbReference type="AlphaFoldDB" id="A0A6C0JHM5"/>
<organism evidence="2">
    <name type="scientific">viral metagenome</name>
    <dbReference type="NCBI Taxonomy" id="1070528"/>
    <lineage>
        <taxon>unclassified sequences</taxon>
        <taxon>metagenomes</taxon>
        <taxon>organismal metagenomes</taxon>
    </lineage>
</organism>
<dbReference type="PROSITE" id="PS51257">
    <property type="entry name" value="PROKAR_LIPOPROTEIN"/>
    <property type="match status" value="1"/>
</dbReference>
<feature type="transmembrane region" description="Helical" evidence="1">
    <location>
        <begin position="40"/>
        <end position="59"/>
    </location>
</feature>
<protein>
    <submittedName>
        <fullName evidence="2">Uncharacterized protein</fullName>
    </submittedName>
</protein>
<dbReference type="EMBL" id="MN740411">
    <property type="protein sequence ID" value="QHU05295.1"/>
    <property type="molecule type" value="Genomic_DNA"/>
</dbReference>
<keyword evidence="1" id="KW-1133">Transmembrane helix</keyword>
<name>A0A6C0JHM5_9ZZZZ</name>
<keyword evidence="1" id="KW-0812">Transmembrane</keyword>
<evidence type="ECO:0000313" key="2">
    <source>
        <dbReference type="EMBL" id="QHU05295.1"/>
    </source>
</evidence>
<feature type="transmembrane region" description="Helical" evidence="1">
    <location>
        <begin position="9"/>
        <end position="28"/>
    </location>
</feature>
<evidence type="ECO:0000256" key="1">
    <source>
        <dbReference type="SAM" id="Phobius"/>
    </source>
</evidence>
<keyword evidence="1" id="KW-0472">Membrane</keyword>
<sequence>MRGGSHSQAFMAWLICLAIFIGCIYYAYNASSQTGKTTAIVFAVIFGFMAFGMPIEAYGKYKSGTLLPD</sequence>
<reference evidence="2" key="1">
    <citation type="journal article" date="2020" name="Nature">
        <title>Giant virus diversity and host interactions through global metagenomics.</title>
        <authorList>
            <person name="Schulz F."/>
            <person name="Roux S."/>
            <person name="Paez-Espino D."/>
            <person name="Jungbluth S."/>
            <person name="Walsh D.A."/>
            <person name="Denef V.J."/>
            <person name="McMahon K.D."/>
            <person name="Konstantinidis K.T."/>
            <person name="Eloe-Fadrosh E.A."/>
            <person name="Kyrpides N.C."/>
            <person name="Woyke T."/>
        </authorList>
    </citation>
    <scope>NUCLEOTIDE SEQUENCE</scope>
    <source>
        <strain evidence="2">GVMAG-M-3300027734-16</strain>
    </source>
</reference>